<evidence type="ECO:0000256" key="6">
    <source>
        <dbReference type="SAM" id="Coils"/>
    </source>
</evidence>
<feature type="compositionally biased region" description="Polar residues" evidence="7">
    <location>
        <begin position="657"/>
        <end position="669"/>
    </location>
</feature>
<feature type="domain" description="Angiomotin C-terminal" evidence="8">
    <location>
        <begin position="462"/>
        <end position="664"/>
    </location>
</feature>
<feature type="coiled-coil region" evidence="6">
    <location>
        <begin position="282"/>
        <end position="372"/>
    </location>
</feature>
<evidence type="ECO:0000256" key="2">
    <source>
        <dbReference type="ARBA" id="ARBA00010300"/>
    </source>
</evidence>
<evidence type="ECO:0000256" key="3">
    <source>
        <dbReference type="ARBA" id="ARBA00022553"/>
    </source>
</evidence>
<comment type="caution">
    <text evidence="9">The sequence shown here is derived from an EMBL/GenBank/DDBJ whole genome shotgun (WGS) entry which is preliminary data.</text>
</comment>
<keyword evidence="10" id="KW-1185">Reference proteome</keyword>
<sequence>MHAQYREPPPYPGHSKQIVPSQPGMRQSFSGSETSTDLSVSSQENLATSQRQEPQGEETQQSYHNYDLGNFDSGYSILARLGMPTTGMDYKQQNEHSIFVTGSTIHGPHYASAPNAGYHTSSSTAPNVSFQSPGGKTHSNESLHSQSDGRHITVSEYEQMLNVSAYNNSTLYANYPRSEYGGMEYTQTGPLASSYFTHLPPPPQYGAQHYHELLDRCDTKRSYETVEKTDLTGSRSQPELSHFSHGKPVRLFYSGSDDGSQQSIEQSGSQMDNHMVDLDQIAAQATRMVEMLSEENKGLREKLNAYDKKVSKLQKFEMEIQKVHEAYESLVKSSQKRERLEALMKKKLEDEVKKLQQQNTELKEQIESFGISLDGISKTPTKNTDGMSELQKKDASINSLFLKNKELQAIKEKQEMDAESQQITIQEQKAQIDILDNALANAQSDVVRLEEELRRRHMCSDNAEKIQQELVLLKSAYNKKEQLEKQFRIKLEREIETLRSQQKTSSLGRKTESNSDIMSMKRQLDEKEAKILQLEKEIIQWKEQQLEESIRKLKMQEDYSSCESRLPVYDLSPMDTERLINEAKAEKLKQMEEVYQANRKVAELEARVKTLQTQLSEKEAMLRIVQRSPMTRSSSVHTLYSSPLHSPRPSLIAVTSGALSQQNSQPDSGTQREFRHMKTGSNSALETGRKLSLEEELLDKIQSLQSEHKSDPDDSTDRVWQV</sequence>
<feature type="compositionally biased region" description="Basic and acidic residues" evidence="7">
    <location>
        <begin position="706"/>
        <end position="722"/>
    </location>
</feature>
<feature type="compositionally biased region" description="Polar residues" evidence="7">
    <location>
        <begin position="18"/>
        <end position="64"/>
    </location>
</feature>
<reference evidence="9 10" key="1">
    <citation type="submission" date="2024-11" db="EMBL/GenBank/DDBJ databases">
        <title>Chromosome-level genome assembly of the freshwater bivalve Anodonta woodiana.</title>
        <authorList>
            <person name="Chen X."/>
        </authorList>
    </citation>
    <scope>NUCLEOTIDE SEQUENCE [LARGE SCALE GENOMIC DNA]</scope>
    <source>
        <strain evidence="9">MN2024</strain>
        <tissue evidence="9">Gills</tissue>
    </source>
</reference>
<evidence type="ECO:0000256" key="1">
    <source>
        <dbReference type="ARBA" id="ARBA00004282"/>
    </source>
</evidence>
<dbReference type="EMBL" id="JBJQND010000016">
    <property type="protein sequence ID" value="KAL3846485.1"/>
    <property type="molecule type" value="Genomic_DNA"/>
</dbReference>
<dbReference type="PRINTS" id="PR01807">
    <property type="entry name" value="ANGIOMOTIN"/>
</dbReference>
<gene>
    <name evidence="9" type="ORF">ACJMK2_017471</name>
</gene>
<dbReference type="PANTHER" id="PTHR14826:SF14">
    <property type="entry name" value="ANGIOMOTIN_C DOMAIN-CONTAINING PROTEIN"/>
    <property type="match status" value="1"/>
</dbReference>
<evidence type="ECO:0000259" key="8">
    <source>
        <dbReference type="Pfam" id="PF12240"/>
    </source>
</evidence>
<dbReference type="Pfam" id="PF12240">
    <property type="entry name" value="Angiomotin_C"/>
    <property type="match status" value="1"/>
</dbReference>
<comment type="similarity">
    <text evidence="2">Belongs to the angiomotin family.</text>
</comment>
<accession>A0ABD3UAT6</accession>
<dbReference type="InterPro" id="IPR009114">
    <property type="entry name" value="Angiomotin"/>
</dbReference>
<dbReference type="InterPro" id="IPR051747">
    <property type="entry name" value="Angiomotin-like"/>
</dbReference>
<dbReference type="PANTHER" id="PTHR14826">
    <property type="entry name" value="ANGIOMOTIN"/>
    <property type="match status" value="1"/>
</dbReference>
<proteinExistence type="inferred from homology"/>
<dbReference type="GO" id="GO:0070161">
    <property type="term" value="C:anchoring junction"/>
    <property type="evidence" value="ECO:0007669"/>
    <property type="project" value="UniProtKB-SubCell"/>
</dbReference>
<dbReference type="InterPro" id="IPR024646">
    <property type="entry name" value="Angiomotin_C"/>
</dbReference>
<dbReference type="Proteomes" id="UP001634394">
    <property type="component" value="Unassembled WGS sequence"/>
</dbReference>
<evidence type="ECO:0000256" key="4">
    <source>
        <dbReference type="ARBA" id="ARBA00022949"/>
    </source>
</evidence>
<evidence type="ECO:0000313" key="10">
    <source>
        <dbReference type="Proteomes" id="UP001634394"/>
    </source>
</evidence>
<keyword evidence="4" id="KW-0965">Cell junction</keyword>
<feature type="compositionally biased region" description="Polar residues" evidence="7">
    <location>
        <begin position="118"/>
        <end position="134"/>
    </location>
</feature>
<feature type="coiled-coil region" evidence="6">
    <location>
        <begin position="402"/>
        <end position="544"/>
    </location>
</feature>
<evidence type="ECO:0000256" key="7">
    <source>
        <dbReference type="SAM" id="MobiDB-lite"/>
    </source>
</evidence>
<feature type="coiled-coil region" evidence="6">
    <location>
        <begin position="580"/>
        <end position="621"/>
    </location>
</feature>
<feature type="region of interest" description="Disordered" evidence="7">
    <location>
        <begin position="117"/>
        <end position="148"/>
    </location>
</feature>
<name>A0ABD3UAT6_SINWO</name>
<keyword evidence="3" id="KW-0597">Phosphoprotein</keyword>
<dbReference type="AlphaFoldDB" id="A0ABD3UAT6"/>
<comment type="subcellular location">
    <subcellularLocation>
        <location evidence="1">Cell junction</location>
    </subcellularLocation>
</comment>
<evidence type="ECO:0000256" key="5">
    <source>
        <dbReference type="ARBA" id="ARBA00023054"/>
    </source>
</evidence>
<organism evidence="9 10">
    <name type="scientific">Sinanodonta woodiana</name>
    <name type="common">Chinese pond mussel</name>
    <name type="synonym">Anodonta woodiana</name>
    <dbReference type="NCBI Taxonomy" id="1069815"/>
    <lineage>
        <taxon>Eukaryota</taxon>
        <taxon>Metazoa</taxon>
        <taxon>Spiralia</taxon>
        <taxon>Lophotrochozoa</taxon>
        <taxon>Mollusca</taxon>
        <taxon>Bivalvia</taxon>
        <taxon>Autobranchia</taxon>
        <taxon>Heteroconchia</taxon>
        <taxon>Palaeoheterodonta</taxon>
        <taxon>Unionida</taxon>
        <taxon>Unionoidea</taxon>
        <taxon>Unionidae</taxon>
        <taxon>Unioninae</taxon>
        <taxon>Sinanodonta</taxon>
    </lineage>
</organism>
<dbReference type="EMBL" id="JBJQND010000016">
    <property type="protein sequence ID" value="KAL3846484.1"/>
    <property type="molecule type" value="Genomic_DNA"/>
</dbReference>
<evidence type="ECO:0000313" key="9">
    <source>
        <dbReference type="EMBL" id="KAL3846485.1"/>
    </source>
</evidence>
<feature type="region of interest" description="Disordered" evidence="7">
    <location>
        <begin position="703"/>
        <end position="722"/>
    </location>
</feature>
<keyword evidence="5 6" id="KW-0175">Coiled coil</keyword>
<protein>
    <recommendedName>
        <fullName evidence="8">Angiomotin C-terminal domain-containing protein</fullName>
    </recommendedName>
</protein>
<feature type="region of interest" description="Disordered" evidence="7">
    <location>
        <begin position="655"/>
        <end position="689"/>
    </location>
</feature>
<feature type="region of interest" description="Disordered" evidence="7">
    <location>
        <begin position="1"/>
        <end position="67"/>
    </location>
</feature>